<evidence type="ECO:0000313" key="2">
    <source>
        <dbReference type="Proteomes" id="UP000002058"/>
    </source>
</evidence>
<dbReference type="GeneID" id="8441243"/>
<evidence type="ECO:0000313" key="1">
    <source>
        <dbReference type="EMBL" id="EEP83063.1"/>
    </source>
</evidence>
<dbReference type="AlphaFoldDB" id="C4K0B4"/>
<keyword evidence="2" id="KW-1185">Reference proteome</keyword>
<sequence length="98" mass="10952">MAPEQRQIGNGPGPINEHAAYLREACHQLQDVEKGRLDQIPWKIVQQFVSCTVALAGKVQQQPALREILHHVQNTAKCTENIQRDVSIIRNSTGLDTT</sequence>
<proteinExistence type="predicted"/>
<dbReference type="RefSeq" id="XP_002582241.1">
    <property type="nucleotide sequence ID" value="XM_002582195.1"/>
</dbReference>
<dbReference type="EMBL" id="CH476620">
    <property type="protein sequence ID" value="EEP83063.1"/>
    <property type="molecule type" value="Genomic_DNA"/>
</dbReference>
<gene>
    <name evidence="1" type="ORF">UREG_07928</name>
</gene>
<accession>C4K0B4</accession>
<dbReference type="KEGG" id="ure:UREG_07928"/>
<reference evidence="2" key="1">
    <citation type="journal article" date="2009" name="Genome Res.">
        <title>Comparative genomic analyses of the human fungal pathogens Coccidioides and their relatives.</title>
        <authorList>
            <person name="Sharpton T.J."/>
            <person name="Stajich J.E."/>
            <person name="Rounsley S.D."/>
            <person name="Gardner M.J."/>
            <person name="Wortman J.R."/>
            <person name="Jordar V.S."/>
            <person name="Maiti R."/>
            <person name="Kodira C.D."/>
            <person name="Neafsey D.E."/>
            <person name="Zeng Q."/>
            <person name="Hung C.-Y."/>
            <person name="McMahan C."/>
            <person name="Muszewska A."/>
            <person name="Grynberg M."/>
            <person name="Mandel M.A."/>
            <person name="Kellner E.M."/>
            <person name="Barker B.M."/>
            <person name="Galgiani J.N."/>
            <person name="Orbach M.J."/>
            <person name="Kirkland T.N."/>
            <person name="Cole G.T."/>
            <person name="Henn M.R."/>
            <person name="Birren B.W."/>
            <person name="Taylor J.W."/>
        </authorList>
    </citation>
    <scope>NUCLEOTIDE SEQUENCE [LARGE SCALE GENOMIC DNA]</scope>
    <source>
        <strain evidence="2">UAMH 1704</strain>
    </source>
</reference>
<organism evidence="1 2">
    <name type="scientific">Uncinocarpus reesii (strain UAMH 1704)</name>
    <dbReference type="NCBI Taxonomy" id="336963"/>
    <lineage>
        <taxon>Eukaryota</taxon>
        <taxon>Fungi</taxon>
        <taxon>Dikarya</taxon>
        <taxon>Ascomycota</taxon>
        <taxon>Pezizomycotina</taxon>
        <taxon>Eurotiomycetes</taxon>
        <taxon>Eurotiomycetidae</taxon>
        <taxon>Onygenales</taxon>
        <taxon>Onygenaceae</taxon>
        <taxon>Uncinocarpus</taxon>
    </lineage>
</organism>
<dbReference type="InParanoid" id="C4K0B4"/>
<dbReference type="HOGENOM" id="CLU_2335198_0_0_1"/>
<dbReference type="eggNOG" id="ENOG502RS42">
    <property type="taxonomic scope" value="Eukaryota"/>
</dbReference>
<dbReference type="Proteomes" id="UP000002058">
    <property type="component" value="Unassembled WGS sequence"/>
</dbReference>
<protein>
    <submittedName>
        <fullName evidence="1">Uncharacterized protein</fullName>
    </submittedName>
</protein>
<dbReference type="OrthoDB" id="4525213at2759"/>
<name>C4K0B4_UNCRE</name>
<dbReference type="VEuPathDB" id="FungiDB:UREG_07928"/>